<gene>
    <name evidence="3" type="ORF">GCM10019016_075520</name>
</gene>
<keyword evidence="4" id="KW-1185">Reference proteome</keyword>
<proteinExistence type="predicted"/>
<feature type="compositionally biased region" description="Low complexity" evidence="1">
    <location>
        <begin position="232"/>
        <end position="248"/>
    </location>
</feature>
<keyword evidence="2" id="KW-0472">Membrane</keyword>
<dbReference type="Proteomes" id="UP001501455">
    <property type="component" value="Unassembled WGS sequence"/>
</dbReference>
<feature type="compositionally biased region" description="Low complexity" evidence="1">
    <location>
        <begin position="205"/>
        <end position="221"/>
    </location>
</feature>
<accession>A0ABP6U1M9</accession>
<evidence type="ECO:0000313" key="4">
    <source>
        <dbReference type="Proteomes" id="UP001501455"/>
    </source>
</evidence>
<reference evidence="4" key="1">
    <citation type="journal article" date="2019" name="Int. J. Syst. Evol. Microbiol.">
        <title>The Global Catalogue of Microorganisms (GCM) 10K type strain sequencing project: providing services to taxonomists for standard genome sequencing and annotation.</title>
        <authorList>
            <consortium name="The Broad Institute Genomics Platform"/>
            <consortium name="The Broad Institute Genome Sequencing Center for Infectious Disease"/>
            <person name="Wu L."/>
            <person name="Ma J."/>
        </authorList>
    </citation>
    <scope>NUCLEOTIDE SEQUENCE [LARGE SCALE GENOMIC DNA]</scope>
    <source>
        <strain evidence="4">JCM 4816</strain>
    </source>
</reference>
<feature type="region of interest" description="Disordered" evidence="1">
    <location>
        <begin position="120"/>
        <end position="293"/>
    </location>
</feature>
<evidence type="ECO:0000313" key="3">
    <source>
        <dbReference type="EMBL" id="GAA3500446.1"/>
    </source>
</evidence>
<name>A0ABP6U1M9_9ACTN</name>
<feature type="region of interest" description="Disordered" evidence="1">
    <location>
        <begin position="50"/>
        <end position="97"/>
    </location>
</feature>
<protein>
    <recommendedName>
        <fullName evidence="5">Zinc ribbon domain-containing protein</fullName>
    </recommendedName>
</protein>
<organism evidence="3 4">
    <name type="scientific">Streptomyces prasinosporus</name>
    <dbReference type="NCBI Taxonomy" id="68256"/>
    <lineage>
        <taxon>Bacteria</taxon>
        <taxon>Bacillati</taxon>
        <taxon>Actinomycetota</taxon>
        <taxon>Actinomycetes</taxon>
        <taxon>Kitasatosporales</taxon>
        <taxon>Streptomycetaceae</taxon>
        <taxon>Streptomyces</taxon>
        <taxon>Streptomyces albogriseolus group</taxon>
    </lineage>
</organism>
<keyword evidence="2" id="KW-0812">Transmembrane</keyword>
<feature type="transmembrane region" description="Helical" evidence="2">
    <location>
        <begin position="105"/>
        <end position="123"/>
    </location>
</feature>
<dbReference type="RefSeq" id="WP_345581851.1">
    <property type="nucleotide sequence ID" value="NZ_BAAAXF010000054.1"/>
</dbReference>
<feature type="compositionally biased region" description="Low complexity" evidence="1">
    <location>
        <begin position="186"/>
        <end position="199"/>
    </location>
</feature>
<feature type="compositionally biased region" description="Low complexity" evidence="1">
    <location>
        <begin position="274"/>
        <end position="292"/>
    </location>
</feature>
<evidence type="ECO:0000256" key="2">
    <source>
        <dbReference type="SAM" id="Phobius"/>
    </source>
</evidence>
<comment type="caution">
    <text evidence="3">The sequence shown here is derived from an EMBL/GenBank/DDBJ whole genome shotgun (WGS) entry which is preliminary data.</text>
</comment>
<dbReference type="EMBL" id="BAAAXF010000054">
    <property type="protein sequence ID" value="GAA3500446.1"/>
    <property type="molecule type" value="Genomic_DNA"/>
</dbReference>
<evidence type="ECO:0008006" key="5">
    <source>
        <dbReference type="Google" id="ProtNLM"/>
    </source>
</evidence>
<sequence>MDYCSTCRRHLNGALVCPGCGAYAPDIAPSVIGGRAVPGTTTSAVPAAATAVAAPSGRPGDGAAAGPARTREAPPDDVPPAVSAPTGRAARRRQLARWRKTQRRALVATAVALVGGGLTLASADRGTGDRARAAAAPDVTGMGGAEGPADRYGTPGPATPPGAHPSAPGRSAQSSPAGDGDRRPDGAAPAPTAPAGARADGTDGTDGTPTPVPASPRTTAPAPAPDALSGPAAGSVASGTGDSGATTPPTAPPPAADDDTGGSDGTGGTDRNGSQPAPSTPSAPSTAPPDSSRLCLLVICLG</sequence>
<evidence type="ECO:0000256" key="1">
    <source>
        <dbReference type="SAM" id="MobiDB-lite"/>
    </source>
</evidence>
<feature type="compositionally biased region" description="Low complexity" evidence="1">
    <location>
        <begin position="50"/>
        <end position="68"/>
    </location>
</feature>
<keyword evidence="2" id="KW-1133">Transmembrane helix</keyword>